<dbReference type="InterPro" id="IPR018368">
    <property type="entry name" value="ClpA/B_CS1"/>
</dbReference>
<evidence type="ECO:0000256" key="3">
    <source>
        <dbReference type="ARBA" id="ARBA00022741"/>
    </source>
</evidence>
<dbReference type="SMART" id="SM00382">
    <property type="entry name" value="AAA"/>
    <property type="match status" value="2"/>
</dbReference>
<keyword evidence="11" id="KW-1185">Reference proteome</keyword>
<dbReference type="Gene3D" id="1.10.1780.10">
    <property type="entry name" value="Clp, N-terminal domain"/>
    <property type="match status" value="1"/>
</dbReference>
<accession>A0ABZ0S804</accession>
<dbReference type="InterPro" id="IPR019489">
    <property type="entry name" value="Clp_ATPase_C"/>
</dbReference>
<feature type="domain" description="AAA+ ATPase" evidence="8">
    <location>
        <begin position="218"/>
        <end position="364"/>
    </location>
</feature>
<feature type="coiled-coil region" evidence="7">
    <location>
        <begin position="432"/>
        <end position="484"/>
    </location>
</feature>
<dbReference type="CDD" id="cd19499">
    <property type="entry name" value="RecA-like_ClpB_Hsp104-like"/>
    <property type="match status" value="1"/>
</dbReference>
<keyword evidence="5 6" id="KW-0143">Chaperone</keyword>
<dbReference type="InterPro" id="IPR050130">
    <property type="entry name" value="ClpA_ClpB"/>
</dbReference>
<gene>
    <name evidence="10" type="primary">clpB_1</name>
    <name evidence="10" type="ORF">Thiowin_01591</name>
</gene>
<dbReference type="InterPro" id="IPR036628">
    <property type="entry name" value="Clp_N_dom_sf"/>
</dbReference>
<dbReference type="Gene3D" id="1.10.8.60">
    <property type="match status" value="1"/>
</dbReference>
<keyword evidence="4 6" id="KW-0067">ATP-binding</keyword>
<dbReference type="Proteomes" id="UP001432180">
    <property type="component" value="Chromosome"/>
</dbReference>
<evidence type="ECO:0000256" key="6">
    <source>
        <dbReference type="RuleBase" id="RU004432"/>
    </source>
</evidence>
<dbReference type="PROSITE" id="PS00870">
    <property type="entry name" value="CLPAB_1"/>
    <property type="match status" value="1"/>
</dbReference>
<evidence type="ECO:0000256" key="5">
    <source>
        <dbReference type="ARBA" id="ARBA00023186"/>
    </source>
</evidence>
<dbReference type="InterPro" id="IPR017729">
    <property type="entry name" value="ATPase_T6SS_ClpV1"/>
</dbReference>
<dbReference type="CDD" id="cd00009">
    <property type="entry name" value="AAA"/>
    <property type="match status" value="1"/>
</dbReference>
<dbReference type="InterPro" id="IPR027417">
    <property type="entry name" value="P-loop_NTPase"/>
</dbReference>
<dbReference type="Gene3D" id="3.40.50.300">
    <property type="entry name" value="P-loop containing nucleotide triphosphate hydrolases"/>
    <property type="match status" value="3"/>
</dbReference>
<organism evidence="10 11">
    <name type="scientific">Thiorhodovibrio winogradskyi</name>
    <dbReference type="NCBI Taxonomy" id="77007"/>
    <lineage>
        <taxon>Bacteria</taxon>
        <taxon>Pseudomonadati</taxon>
        <taxon>Pseudomonadota</taxon>
        <taxon>Gammaproteobacteria</taxon>
        <taxon>Chromatiales</taxon>
        <taxon>Chromatiaceae</taxon>
        <taxon>Thiorhodovibrio</taxon>
    </lineage>
</organism>
<evidence type="ECO:0000259" key="8">
    <source>
        <dbReference type="SMART" id="SM00382"/>
    </source>
</evidence>
<evidence type="ECO:0000259" key="9">
    <source>
        <dbReference type="SMART" id="SM01086"/>
    </source>
</evidence>
<feature type="domain" description="Clp ATPase C-terminal" evidence="9">
    <location>
        <begin position="787"/>
        <end position="878"/>
    </location>
</feature>
<protein>
    <submittedName>
        <fullName evidence="10">Chaperone protein ClpB</fullName>
    </submittedName>
</protein>
<dbReference type="Pfam" id="PF00004">
    <property type="entry name" value="AAA"/>
    <property type="match status" value="1"/>
</dbReference>
<dbReference type="InterPro" id="IPR028299">
    <property type="entry name" value="ClpA/B_CS2"/>
</dbReference>
<evidence type="ECO:0000256" key="4">
    <source>
        <dbReference type="ARBA" id="ARBA00022840"/>
    </source>
</evidence>
<dbReference type="Pfam" id="PF17871">
    <property type="entry name" value="AAA_lid_9"/>
    <property type="match status" value="1"/>
</dbReference>
<evidence type="ECO:0000313" key="10">
    <source>
        <dbReference type="EMBL" id="WPL16624.1"/>
    </source>
</evidence>
<dbReference type="SUPFAM" id="SSF52540">
    <property type="entry name" value="P-loop containing nucleoside triphosphate hydrolases"/>
    <property type="match status" value="2"/>
</dbReference>
<proteinExistence type="inferred from homology"/>
<dbReference type="SUPFAM" id="SSF81923">
    <property type="entry name" value="Double Clp-N motif"/>
    <property type="match status" value="1"/>
</dbReference>
<dbReference type="EMBL" id="CP121472">
    <property type="protein sequence ID" value="WPL16624.1"/>
    <property type="molecule type" value="Genomic_DNA"/>
</dbReference>
<dbReference type="PANTHER" id="PTHR11638">
    <property type="entry name" value="ATP-DEPENDENT CLP PROTEASE"/>
    <property type="match status" value="1"/>
</dbReference>
<dbReference type="NCBIfam" id="TIGR03345">
    <property type="entry name" value="VI_ClpV1"/>
    <property type="match status" value="1"/>
</dbReference>
<dbReference type="InterPro" id="IPR001270">
    <property type="entry name" value="ClpA/B"/>
</dbReference>
<name>A0ABZ0S804_9GAMM</name>
<evidence type="ECO:0000256" key="2">
    <source>
        <dbReference type="ARBA" id="ARBA00022737"/>
    </source>
</evidence>
<dbReference type="InterPro" id="IPR003959">
    <property type="entry name" value="ATPase_AAA_core"/>
</dbReference>
<dbReference type="PROSITE" id="PS00871">
    <property type="entry name" value="CLPAB_2"/>
    <property type="match status" value="1"/>
</dbReference>
<evidence type="ECO:0000256" key="1">
    <source>
        <dbReference type="ARBA" id="ARBA00008675"/>
    </source>
</evidence>
<dbReference type="InterPro" id="IPR041546">
    <property type="entry name" value="ClpA/ClpB_AAA_lid"/>
</dbReference>
<dbReference type="Pfam" id="PF02861">
    <property type="entry name" value="Clp_N"/>
    <property type="match status" value="1"/>
</dbReference>
<sequence>MMTVELKALLNKCNLSMTSALTTAAGLAVNRTHYEVSVEHLFLACLQAPDTDLPVALARFGVDAGRLQAALNTCLEDFRAGNASRPVFSPFLGELLESAWLVASVDLGVPRIRSGAVLLAFLRKPAVYAQGGYVDLLQAINRDSLQQEFWTWSKSSKESDGDAGGHAAGAPAAATGGESFIAKFCEDFTAKARQGKIDAVFGRDQEIRQIVDILGRRRKNNPILVGEPGVGKTAVIEGLALRILQGDVPDALRDVSLLALDMGLLEAGAGMKGEFERRLKGVLDEVKSSEKPMILFIDEAHTLVGAGNTAGGSDAANLLKPSLARGEIKTCAATTWVEYKKYFEKDPALARRFQLVSLNEPNVTTATLILRGLRESYEQAHGVIVRDDALASAAELADRFIQGRFLPDKAIDLLDTACARVKVNLSSKPAALEDLERSMQAMDRERRALVRDAADGETLESGRVEALEQRIAEAGEQADRLRTAWHKELDAAKVLIAARDALNAASESATTETASDADSSDLASLRETFEQAKAGLLAARSGEGLIETEVTPDMVARVVSDWTGIPVGKMARQQAALVATLGERLRERIKGQDVAVDLITAAIKASRAGLRSLDQPQGVFLLAGPSGVGKTETGLALADLLFGDEKNAVTINMSEFQEKHTVSRLIGSPPGYVGYGEGGMLTEAIRQRPYSVVLLDEAEKAHLDVLNLFYQVFDKGMLTDGEGKNISFRNTIIILTSNLAADVIQEMTKDGTEFDQETLMNTIRPILSEHFKPALLARMTIIPYRALSNDAIKRVTRLKLDVLASHLACNTKMVLSYSEQVIEQIASRCTEVETGARNIEYVIAGTIMPQLSQAVLAQMTGSSPPSSVSLDVGGDGGFITTFA</sequence>
<comment type="similarity">
    <text evidence="1 6">Belongs to the ClpA/ClpB family.</text>
</comment>
<dbReference type="Pfam" id="PF07724">
    <property type="entry name" value="AAA_2"/>
    <property type="match status" value="1"/>
</dbReference>
<dbReference type="PRINTS" id="PR00300">
    <property type="entry name" value="CLPPROTEASEA"/>
</dbReference>
<dbReference type="InterPro" id="IPR003593">
    <property type="entry name" value="AAA+_ATPase"/>
</dbReference>
<dbReference type="InterPro" id="IPR004176">
    <property type="entry name" value="Clp_R_N"/>
</dbReference>
<evidence type="ECO:0000256" key="7">
    <source>
        <dbReference type="SAM" id="Coils"/>
    </source>
</evidence>
<dbReference type="PANTHER" id="PTHR11638:SF181">
    <property type="entry name" value="ATPASE SUBUNIT OF ATP-DEPENDENT PROTEASE"/>
    <property type="match status" value="1"/>
</dbReference>
<reference evidence="10 11" key="1">
    <citation type="journal article" date="2023" name="Microorganisms">
        <title>Thiorhodovibrio frisius and Trv. litoralis spp. nov., Two Novel Members from a Clade of Fastidious Purple Sulfur Bacteria That Exhibit Unique Red-Shifted Light-Harvesting Capabilities.</title>
        <authorList>
            <person name="Methner A."/>
            <person name="Kuzyk S.B."/>
            <person name="Petersen J."/>
            <person name="Bauer S."/>
            <person name="Brinkmann H."/>
            <person name="Sichau K."/>
            <person name="Wanner G."/>
            <person name="Wolf J."/>
            <person name="Neumann-Schaal M."/>
            <person name="Henke P."/>
            <person name="Tank M."/>
            <person name="Sproer C."/>
            <person name="Bunk B."/>
            <person name="Overmann J."/>
        </authorList>
    </citation>
    <scope>NUCLEOTIDE SEQUENCE [LARGE SCALE GENOMIC DNA]</scope>
    <source>
        <strain evidence="10 11">DSM 6702</strain>
    </source>
</reference>
<evidence type="ECO:0000313" key="11">
    <source>
        <dbReference type="Proteomes" id="UP001432180"/>
    </source>
</evidence>
<keyword evidence="3 6" id="KW-0547">Nucleotide-binding</keyword>
<keyword evidence="2" id="KW-0677">Repeat</keyword>
<feature type="domain" description="AAA+ ATPase" evidence="8">
    <location>
        <begin position="616"/>
        <end position="764"/>
    </location>
</feature>
<dbReference type="Pfam" id="PF10431">
    <property type="entry name" value="ClpB_D2-small"/>
    <property type="match status" value="1"/>
</dbReference>
<dbReference type="SMART" id="SM01086">
    <property type="entry name" value="ClpB_D2-small"/>
    <property type="match status" value="1"/>
</dbReference>
<keyword evidence="7" id="KW-0175">Coiled coil</keyword>